<evidence type="ECO:0000313" key="2">
    <source>
        <dbReference type="Proteomes" id="UP001149860"/>
    </source>
</evidence>
<gene>
    <name evidence="1" type="ORF">O0236_008690</name>
</gene>
<protein>
    <submittedName>
        <fullName evidence="1">PadR family transcriptional regulator</fullName>
    </submittedName>
</protein>
<proteinExistence type="predicted"/>
<dbReference type="EMBL" id="CP168151">
    <property type="protein sequence ID" value="XFD39465.1"/>
    <property type="molecule type" value="Genomic_DNA"/>
</dbReference>
<name>A0ACD5DEU2_9LACO</name>
<organism evidence="1 2">
    <name type="scientific">Lentilactobacillus terminaliae</name>
    <dbReference type="NCBI Taxonomy" id="3003483"/>
    <lineage>
        <taxon>Bacteria</taxon>
        <taxon>Bacillati</taxon>
        <taxon>Bacillota</taxon>
        <taxon>Bacilli</taxon>
        <taxon>Lactobacillales</taxon>
        <taxon>Lactobacillaceae</taxon>
        <taxon>Lentilactobacillus</taxon>
    </lineage>
</organism>
<dbReference type="Proteomes" id="UP001149860">
    <property type="component" value="Chromosome"/>
</dbReference>
<reference evidence="1" key="1">
    <citation type="submission" date="2024-08" db="EMBL/GenBank/DDBJ databases">
        <title>Lentilactobacillus sp. nov., isolated from tree bark.</title>
        <authorList>
            <person name="Phuengjayaem S."/>
            <person name="Tanasupawat S."/>
        </authorList>
    </citation>
    <scope>NUCLEOTIDE SEQUENCE</scope>
    <source>
        <strain evidence="1">SPB1-3</strain>
    </source>
</reference>
<sequence>MYELFILSELIEKPLNGYNLKRILQNILGDERNVSFGMIYPQLDRLEKNGYITTSLDQTDSKKTSKINKITAAGKQHFQELMVTPVTPNQNAQLTYEIKIGSFHMVSIQTQITIMQSYIEYLSQKIATNHASKKVIKDDKPGMSHLDKEDTLETLELRLTQNQAALNWAKNKLNKIEESYNGTI</sequence>
<evidence type="ECO:0000313" key="1">
    <source>
        <dbReference type="EMBL" id="XFD39465.1"/>
    </source>
</evidence>
<accession>A0ACD5DEU2</accession>
<keyword evidence="2" id="KW-1185">Reference proteome</keyword>